<dbReference type="AlphaFoldDB" id="A0AA88CQC6"/>
<keyword evidence="2" id="KW-1185">Reference proteome</keyword>
<comment type="caution">
    <text evidence="1">The sequence shown here is derived from an EMBL/GenBank/DDBJ whole genome shotgun (WGS) entry which is preliminary data.</text>
</comment>
<organism evidence="1 2">
    <name type="scientific">Ficus carica</name>
    <name type="common">Common fig</name>
    <dbReference type="NCBI Taxonomy" id="3494"/>
    <lineage>
        <taxon>Eukaryota</taxon>
        <taxon>Viridiplantae</taxon>
        <taxon>Streptophyta</taxon>
        <taxon>Embryophyta</taxon>
        <taxon>Tracheophyta</taxon>
        <taxon>Spermatophyta</taxon>
        <taxon>Magnoliopsida</taxon>
        <taxon>eudicotyledons</taxon>
        <taxon>Gunneridae</taxon>
        <taxon>Pentapetalae</taxon>
        <taxon>rosids</taxon>
        <taxon>fabids</taxon>
        <taxon>Rosales</taxon>
        <taxon>Moraceae</taxon>
        <taxon>Ficeae</taxon>
        <taxon>Ficus</taxon>
    </lineage>
</organism>
<dbReference type="EMBL" id="BTGU01000001">
    <property type="protein sequence ID" value="GMN25512.1"/>
    <property type="molecule type" value="Genomic_DNA"/>
</dbReference>
<evidence type="ECO:0000313" key="2">
    <source>
        <dbReference type="Proteomes" id="UP001187192"/>
    </source>
</evidence>
<evidence type="ECO:0000313" key="1">
    <source>
        <dbReference type="EMBL" id="GMN25512.1"/>
    </source>
</evidence>
<gene>
    <name evidence="1" type="ORF">TIFTF001_000964</name>
</gene>
<proteinExistence type="predicted"/>
<accession>A0AA88CQC6</accession>
<protein>
    <submittedName>
        <fullName evidence="1">Uncharacterized protein</fullName>
    </submittedName>
</protein>
<dbReference type="Proteomes" id="UP001187192">
    <property type="component" value="Unassembled WGS sequence"/>
</dbReference>
<sequence length="100" mass="10244">MPNNVVGNSVAKPALTTCVAATTGGVATPTITVHPPTGARAIVEALSVVVVAAAVAPVVGPAPLMCEQHIYGFDVNPLLPIVGDQCKFLFWNAKCHHSVC</sequence>
<reference evidence="1" key="1">
    <citation type="submission" date="2023-07" db="EMBL/GenBank/DDBJ databases">
        <title>draft genome sequence of fig (Ficus carica).</title>
        <authorList>
            <person name="Takahashi T."/>
            <person name="Nishimura K."/>
        </authorList>
    </citation>
    <scope>NUCLEOTIDE SEQUENCE</scope>
</reference>
<name>A0AA88CQC6_FICCA</name>